<comment type="caution">
    <text evidence="2">The sequence shown here is derived from an EMBL/GenBank/DDBJ whole genome shotgun (WGS) entry which is preliminary data.</text>
</comment>
<evidence type="ECO:0000256" key="1">
    <source>
        <dbReference type="SAM" id="SignalP"/>
    </source>
</evidence>
<gene>
    <name evidence="2" type="ORF">KAK11_07980</name>
</gene>
<feature type="chain" id="PRO_5047368996" description="Tetratricopeptide repeat protein" evidence="1">
    <location>
        <begin position="24"/>
        <end position="329"/>
    </location>
</feature>
<evidence type="ECO:0000313" key="2">
    <source>
        <dbReference type="EMBL" id="MBQ0935261.1"/>
    </source>
</evidence>
<dbReference type="Proteomes" id="UP000672097">
    <property type="component" value="Unassembled WGS sequence"/>
</dbReference>
<keyword evidence="3" id="KW-1185">Reference proteome</keyword>
<proteinExistence type="predicted"/>
<feature type="signal peptide" evidence="1">
    <location>
        <begin position="1"/>
        <end position="23"/>
    </location>
</feature>
<dbReference type="InterPro" id="IPR011990">
    <property type="entry name" value="TPR-like_helical_dom_sf"/>
</dbReference>
<dbReference type="Gene3D" id="1.25.40.10">
    <property type="entry name" value="Tetratricopeptide repeat domain"/>
    <property type="match status" value="1"/>
</dbReference>
<evidence type="ECO:0008006" key="4">
    <source>
        <dbReference type="Google" id="ProtNLM"/>
    </source>
</evidence>
<organism evidence="2 3">
    <name type="scientific">Ideonella paludis</name>
    <dbReference type="NCBI Taxonomy" id="1233411"/>
    <lineage>
        <taxon>Bacteria</taxon>
        <taxon>Pseudomonadati</taxon>
        <taxon>Pseudomonadota</taxon>
        <taxon>Betaproteobacteria</taxon>
        <taxon>Burkholderiales</taxon>
        <taxon>Sphaerotilaceae</taxon>
        <taxon>Ideonella</taxon>
    </lineage>
</organism>
<evidence type="ECO:0000313" key="3">
    <source>
        <dbReference type="Proteomes" id="UP000672097"/>
    </source>
</evidence>
<dbReference type="RefSeq" id="WP_210808077.1">
    <property type="nucleotide sequence ID" value="NZ_JAGQDG010000003.1"/>
</dbReference>
<name>A0ABS5DVT3_9BURK</name>
<sequence>MTKPLSTLALMLTALCAASAVQAQVFKEPALEALLLNDNYTELARVGSARAAADPSDEQAVLAMALASLRSDAPAQRQQALARAQQCVERASKSAACHYAWGAVLGVQAMSEGLMKMAGSVGRIKEELRTASALEPAWFPARGAVVEFYLQAPGLVGGSVSTAKEIAQAAPKPEQVTALQGRLALHDKQFDQALKVLGTLQLDPNTSLARDVRQWQLSAAMSLLNDGHTERVRPTLERLMRERADALGLWGMARLHAVSGAHEQALQLLDKLAPLPGADRLPVDYRRGVSQQALGQLEAAKAAFQRFVAKGSSAKNLVEDAKQRLDTLR</sequence>
<dbReference type="EMBL" id="JAGQDG010000003">
    <property type="protein sequence ID" value="MBQ0935261.1"/>
    <property type="molecule type" value="Genomic_DNA"/>
</dbReference>
<keyword evidence="1" id="KW-0732">Signal</keyword>
<protein>
    <recommendedName>
        <fullName evidence="4">Tetratricopeptide repeat protein</fullName>
    </recommendedName>
</protein>
<accession>A0ABS5DVT3</accession>
<dbReference type="SUPFAM" id="SSF48452">
    <property type="entry name" value="TPR-like"/>
    <property type="match status" value="1"/>
</dbReference>
<reference evidence="2 3" key="1">
    <citation type="submission" date="2021-04" db="EMBL/GenBank/DDBJ databases">
        <title>The genome sequence of type strain Ideonella paludis KCTC 32238.</title>
        <authorList>
            <person name="Liu Y."/>
        </authorList>
    </citation>
    <scope>NUCLEOTIDE SEQUENCE [LARGE SCALE GENOMIC DNA]</scope>
    <source>
        <strain evidence="2 3">KCTC 32238</strain>
    </source>
</reference>